<comment type="caution">
    <text evidence="1">The sequence shown here is derived from an EMBL/GenBank/DDBJ whole genome shotgun (WGS) entry which is preliminary data.</text>
</comment>
<reference evidence="1" key="1">
    <citation type="journal article" date="2015" name="Nature">
        <title>Complex archaea that bridge the gap between prokaryotes and eukaryotes.</title>
        <authorList>
            <person name="Spang A."/>
            <person name="Saw J.H."/>
            <person name="Jorgensen S.L."/>
            <person name="Zaremba-Niedzwiedzka K."/>
            <person name="Martijn J."/>
            <person name="Lind A.E."/>
            <person name="van Eijk R."/>
            <person name="Schleper C."/>
            <person name="Guy L."/>
            <person name="Ettema T.J."/>
        </authorList>
    </citation>
    <scope>NUCLEOTIDE SEQUENCE</scope>
</reference>
<name>A0A0F9LVI1_9ZZZZ</name>
<proteinExistence type="predicted"/>
<gene>
    <name evidence="1" type="ORF">LCGC14_1535340</name>
</gene>
<sequence length="60" mass="7015">MNEIYFVATLPDFNNAVEIEHKICHPPCKAIKYKDRLNKKYGADIFKVYKVIIDDIEEVA</sequence>
<organism evidence="1">
    <name type="scientific">marine sediment metagenome</name>
    <dbReference type="NCBI Taxonomy" id="412755"/>
    <lineage>
        <taxon>unclassified sequences</taxon>
        <taxon>metagenomes</taxon>
        <taxon>ecological metagenomes</taxon>
    </lineage>
</organism>
<accession>A0A0F9LVI1</accession>
<dbReference type="AlphaFoldDB" id="A0A0F9LVI1"/>
<protein>
    <submittedName>
        <fullName evidence="1">Uncharacterized protein</fullName>
    </submittedName>
</protein>
<dbReference type="EMBL" id="LAZR01011556">
    <property type="protein sequence ID" value="KKM61077.1"/>
    <property type="molecule type" value="Genomic_DNA"/>
</dbReference>
<evidence type="ECO:0000313" key="1">
    <source>
        <dbReference type="EMBL" id="KKM61077.1"/>
    </source>
</evidence>